<protein>
    <submittedName>
        <fullName evidence="1">Phenylpyruvate tautomerase PptA (4-oxalocrotonate tautomerase family)</fullName>
    </submittedName>
</protein>
<organism evidence="1 2">
    <name type="scientific">Mucilaginibacter pocheonensis</name>
    <dbReference type="NCBI Taxonomy" id="398050"/>
    <lineage>
        <taxon>Bacteria</taxon>
        <taxon>Pseudomonadati</taxon>
        <taxon>Bacteroidota</taxon>
        <taxon>Sphingobacteriia</taxon>
        <taxon>Sphingobacteriales</taxon>
        <taxon>Sphingobacteriaceae</taxon>
        <taxon>Mucilaginibacter</taxon>
    </lineage>
</organism>
<dbReference type="PANTHER" id="PTHR38460:SF1">
    <property type="entry name" value="TAUTOMERASE YOLI-RELATED"/>
    <property type="match status" value="1"/>
</dbReference>
<dbReference type="Pfam" id="PF14552">
    <property type="entry name" value="Tautomerase_2"/>
    <property type="match status" value="1"/>
</dbReference>
<dbReference type="InterPro" id="IPR014347">
    <property type="entry name" value="Tautomerase/MIF_sf"/>
</dbReference>
<evidence type="ECO:0000313" key="2">
    <source>
        <dbReference type="Proteomes" id="UP001247620"/>
    </source>
</evidence>
<sequence length="133" mass="14925">MPFVRISLLKTLPSNAKDKISKAVHQSLMNEFNVPPDDYFHVIEELDATQLYYPKNYLNIAHSGNMVYVQITAGSGRSYEQKEKLYASIAGKIAAETPVLINDVIIILIENGGKENWSFGEGKIQNLSHIKTE</sequence>
<proteinExistence type="predicted"/>
<gene>
    <name evidence="1" type="ORF">J2W55_002368</name>
</gene>
<evidence type="ECO:0000313" key="1">
    <source>
        <dbReference type="EMBL" id="MDR6942526.1"/>
    </source>
</evidence>
<dbReference type="PANTHER" id="PTHR38460">
    <property type="entry name" value="TAUTOMERASE YOLI-RELATED"/>
    <property type="match status" value="1"/>
</dbReference>
<keyword evidence="2" id="KW-1185">Reference proteome</keyword>
<dbReference type="Gene3D" id="3.30.429.10">
    <property type="entry name" value="Macrophage Migration Inhibitory Factor"/>
    <property type="match status" value="1"/>
</dbReference>
<dbReference type="SUPFAM" id="SSF55331">
    <property type="entry name" value="Tautomerase/MIF"/>
    <property type="match status" value="1"/>
</dbReference>
<accession>A0ABU1TCC6</accession>
<reference evidence="1 2" key="1">
    <citation type="submission" date="2023-07" db="EMBL/GenBank/DDBJ databases">
        <title>Sorghum-associated microbial communities from plants grown in Nebraska, USA.</title>
        <authorList>
            <person name="Schachtman D."/>
        </authorList>
    </citation>
    <scope>NUCLEOTIDE SEQUENCE [LARGE SCALE GENOMIC DNA]</scope>
    <source>
        <strain evidence="1 2">3262</strain>
    </source>
</reference>
<dbReference type="Proteomes" id="UP001247620">
    <property type="component" value="Unassembled WGS sequence"/>
</dbReference>
<comment type="caution">
    <text evidence="1">The sequence shown here is derived from an EMBL/GenBank/DDBJ whole genome shotgun (WGS) entry which is preliminary data.</text>
</comment>
<dbReference type="InterPro" id="IPR037479">
    <property type="entry name" value="Tauto_MSAD"/>
</dbReference>
<dbReference type="RefSeq" id="WP_310095822.1">
    <property type="nucleotide sequence ID" value="NZ_JAVDUU010000002.1"/>
</dbReference>
<name>A0ABU1TCC6_9SPHI</name>
<dbReference type="EMBL" id="JAVDUU010000002">
    <property type="protein sequence ID" value="MDR6942526.1"/>
    <property type="molecule type" value="Genomic_DNA"/>
</dbReference>